<dbReference type="GO" id="GO:0016787">
    <property type="term" value="F:hydrolase activity"/>
    <property type="evidence" value="ECO:0007669"/>
    <property type="project" value="UniProtKB-KW"/>
</dbReference>
<dbReference type="EMBL" id="CP049228">
    <property type="protein sequence ID" value="QIH24023.1"/>
    <property type="molecule type" value="Genomic_DNA"/>
</dbReference>
<feature type="domain" description="Beta-lactamase-related" evidence="2">
    <location>
        <begin position="8"/>
        <end position="312"/>
    </location>
</feature>
<dbReference type="GeneID" id="93221675"/>
<gene>
    <name evidence="3" type="ORF">G6Z83_04850</name>
</gene>
<evidence type="ECO:0000313" key="4">
    <source>
        <dbReference type="Proteomes" id="UP000501676"/>
    </source>
</evidence>
<dbReference type="InterPro" id="IPR012338">
    <property type="entry name" value="Beta-lactam/transpept-like"/>
</dbReference>
<sequence length="337" mass="37781">MEFLKTKKLIEMMVASKIVPGVNYLIFKNNDVWQNTVGLSQIIPQPVPLKADAIYDLASLTKVIGTTNVLLKLADEGKIAFNDTLKMYLPEFLDKRVKLSDLLTHTSGIKGWIANRDQLNARELLQAIINLPVTEEFEHKVRYADTNFILLGLVLEKIYQQDLQDIIMHEVIKPAGLKATSFAPDANKTVPTAMNQQGIMLCGVVHDPKARVLGKSCGSAGLFSNIADLYRLAQGYVGLRDDILPFGSATLSELYKIKTPAKLHARSWGWDLCFDPSDHHTLIYHTGFTGTFMLLDKVKKTGLIVLTNRIYPSGHNLIFLKMRQKIIESFLLENSII</sequence>
<evidence type="ECO:0000259" key="2">
    <source>
        <dbReference type="Pfam" id="PF00144"/>
    </source>
</evidence>
<dbReference type="PANTHER" id="PTHR43283:SF11">
    <property type="entry name" value="BETA-LACTAMASE-RELATED DOMAIN-CONTAINING PROTEIN"/>
    <property type="match status" value="1"/>
</dbReference>
<dbReference type="InterPro" id="IPR050789">
    <property type="entry name" value="Diverse_Enzym_Activities"/>
</dbReference>
<reference evidence="3 4" key="1">
    <citation type="submission" date="2020-02" db="EMBL/GenBank/DDBJ databases">
        <title>Complete genome sequences of six Lactobacillus iners strains isolated from the human vagina.</title>
        <authorList>
            <person name="France M.T."/>
            <person name="Rutt L."/>
            <person name="Narina S."/>
            <person name="Arbaugh S."/>
            <person name="Humphrys M.S."/>
            <person name="Ma B."/>
            <person name="Hayward M.R."/>
            <person name="Relman D."/>
            <person name="Kwon D.S."/>
            <person name="Ravel J."/>
        </authorList>
    </citation>
    <scope>NUCLEOTIDE SEQUENCE [LARGE SCALE GENOMIC DNA]</scope>
    <source>
        <strain evidence="3 4">C0210C1</strain>
    </source>
</reference>
<name>A0A6G7BH72_9LACO</name>
<organism evidence="3 4">
    <name type="scientific">Lactobacillus iners</name>
    <dbReference type="NCBI Taxonomy" id="147802"/>
    <lineage>
        <taxon>Bacteria</taxon>
        <taxon>Bacillati</taxon>
        <taxon>Bacillota</taxon>
        <taxon>Bacilli</taxon>
        <taxon>Lactobacillales</taxon>
        <taxon>Lactobacillaceae</taxon>
        <taxon>Lactobacillus</taxon>
    </lineage>
</organism>
<keyword evidence="1" id="KW-0378">Hydrolase</keyword>
<protein>
    <submittedName>
        <fullName evidence="3">Beta-lactamase family protein</fullName>
    </submittedName>
</protein>
<dbReference type="InterPro" id="IPR001466">
    <property type="entry name" value="Beta-lactam-related"/>
</dbReference>
<evidence type="ECO:0000256" key="1">
    <source>
        <dbReference type="ARBA" id="ARBA00022801"/>
    </source>
</evidence>
<dbReference type="Gene3D" id="3.40.710.10">
    <property type="entry name" value="DD-peptidase/beta-lactamase superfamily"/>
    <property type="match status" value="1"/>
</dbReference>
<dbReference type="RefSeq" id="WP_006730178.1">
    <property type="nucleotide sequence ID" value="NZ_CABKQA010000001.1"/>
</dbReference>
<evidence type="ECO:0000313" key="3">
    <source>
        <dbReference type="EMBL" id="QIH24023.1"/>
    </source>
</evidence>
<dbReference type="PANTHER" id="PTHR43283">
    <property type="entry name" value="BETA-LACTAMASE-RELATED"/>
    <property type="match status" value="1"/>
</dbReference>
<accession>A0A6G7BH72</accession>
<dbReference type="Proteomes" id="UP000501676">
    <property type="component" value="Chromosome"/>
</dbReference>
<dbReference type="AlphaFoldDB" id="A0A6G7BH72"/>
<dbReference type="SUPFAM" id="SSF56601">
    <property type="entry name" value="beta-lactamase/transpeptidase-like"/>
    <property type="match status" value="1"/>
</dbReference>
<dbReference type="Pfam" id="PF00144">
    <property type="entry name" value="Beta-lactamase"/>
    <property type="match status" value="1"/>
</dbReference>
<proteinExistence type="predicted"/>